<dbReference type="PROSITE" id="PS00080">
    <property type="entry name" value="MULTICOPPER_OXIDASE2"/>
    <property type="match status" value="1"/>
</dbReference>
<feature type="domain" description="Plastocyanin-like" evidence="5">
    <location>
        <begin position="86"/>
        <end position="195"/>
    </location>
</feature>
<dbReference type="PANTHER" id="PTHR11709">
    <property type="entry name" value="MULTI-COPPER OXIDASE"/>
    <property type="match status" value="1"/>
</dbReference>
<name>A0A917TYU1_9ACTN</name>
<dbReference type="InterPro" id="IPR011706">
    <property type="entry name" value="Cu-oxidase_C"/>
</dbReference>
<keyword evidence="1" id="KW-0479">Metal-binding</keyword>
<accession>A0A917TYU1</accession>
<dbReference type="GO" id="GO:0005507">
    <property type="term" value="F:copper ion binding"/>
    <property type="evidence" value="ECO:0007669"/>
    <property type="project" value="InterPro"/>
</dbReference>
<evidence type="ECO:0000259" key="4">
    <source>
        <dbReference type="Pfam" id="PF07731"/>
    </source>
</evidence>
<evidence type="ECO:0000256" key="2">
    <source>
        <dbReference type="ARBA" id="ARBA00023002"/>
    </source>
</evidence>
<dbReference type="InterPro" id="IPR045087">
    <property type="entry name" value="Cu-oxidase_fam"/>
</dbReference>
<keyword evidence="3" id="KW-0186">Copper</keyword>
<proteinExistence type="predicted"/>
<dbReference type="InterPro" id="IPR002355">
    <property type="entry name" value="Cu_oxidase_Cu_BS"/>
</dbReference>
<dbReference type="InterPro" id="IPR008972">
    <property type="entry name" value="Cupredoxin"/>
</dbReference>
<evidence type="ECO:0000256" key="1">
    <source>
        <dbReference type="ARBA" id="ARBA00022723"/>
    </source>
</evidence>
<dbReference type="Pfam" id="PF07731">
    <property type="entry name" value="Cu-oxidase_2"/>
    <property type="match status" value="1"/>
</dbReference>
<dbReference type="PANTHER" id="PTHR11709:SF394">
    <property type="entry name" value="FI03373P-RELATED"/>
    <property type="match status" value="1"/>
</dbReference>
<dbReference type="AlphaFoldDB" id="A0A917TYU1"/>
<evidence type="ECO:0000256" key="3">
    <source>
        <dbReference type="ARBA" id="ARBA00023008"/>
    </source>
</evidence>
<protein>
    <submittedName>
        <fullName evidence="6">Copper oxidase</fullName>
    </submittedName>
</protein>
<dbReference type="CDD" id="cd04202">
    <property type="entry name" value="CuRO_D2_2dMcoN_like"/>
    <property type="match status" value="1"/>
</dbReference>
<evidence type="ECO:0000259" key="5">
    <source>
        <dbReference type="Pfam" id="PF07732"/>
    </source>
</evidence>
<organism evidence="6 7">
    <name type="scientific">Dactylosporangium sucinum</name>
    <dbReference type="NCBI Taxonomy" id="1424081"/>
    <lineage>
        <taxon>Bacteria</taxon>
        <taxon>Bacillati</taxon>
        <taxon>Actinomycetota</taxon>
        <taxon>Actinomycetes</taxon>
        <taxon>Micromonosporales</taxon>
        <taxon>Micromonosporaceae</taxon>
        <taxon>Dactylosporangium</taxon>
    </lineage>
</organism>
<dbReference type="Gene3D" id="2.60.40.420">
    <property type="entry name" value="Cupredoxins - blue copper proteins"/>
    <property type="match status" value="3"/>
</dbReference>
<keyword evidence="7" id="KW-1185">Reference proteome</keyword>
<keyword evidence="2" id="KW-0560">Oxidoreductase</keyword>
<gene>
    <name evidence="6" type="primary">cumA</name>
    <name evidence="6" type="ORF">GCM10007977_050750</name>
</gene>
<sequence>MRRTHLRAAVSVTAALAVLSPLGWWWQDSLVPDAYSIMDMGYADYGGGVSHEGMHHGGTAVTALTGPRDRPADVSVTLVARAERIQLPDGRSVAGYTLNHASPGPEIRAEQGQLVEVRLVNESVPDGVTLHWHGYDVPNAEDGVAGVTQDAVAVGGEHVYRFVAADAGTYWYHSHQVSHEQVRLGLFGALVVSPPGGTRAGVDRLALVHTYAGRRTIAGRPGETRVSAAAGGTVRVRLVNTDQGTLRAWVSGAPYRVVAVDGHEVTAPPPVTAAAIVLAAGARADLELVVPQGSGAVRVDVGAGTALVFGPDGATAPADPEPRTAVDLLSYGAPAPLGFDPSAATRRFEYRIGRRPGFLDGRPGLWWTINGHLYPDVPMFMVGPGDVVRMSIANDSGETHPMHLHGHHAVVLSRNGTAATGSPWWTDSLEVADGERYEIAFVADNPGVWVDHCHNLDHAAEGLLAHLSYVGVTTPYRIGDHRNHPE</sequence>
<dbReference type="Pfam" id="PF07732">
    <property type="entry name" value="Cu-oxidase_3"/>
    <property type="match status" value="1"/>
</dbReference>
<dbReference type="RefSeq" id="WP_229835822.1">
    <property type="nucleotide sequence ID" value="NZ_BMPI01000025.1"/>
</dbReference>
<feature type="domain" description="Plastocyanin-like" evidence="4">
    <location>
        <begin position="367"/>
        <end position="466"/>
    </location>
</feature>
<dbReference type="Proteomes" id="UP000642070">
    <property type="component" value="Unassembled WGS sequence"/>
</dbReference>
<comment type="caution">
    <text evidence="6">The sequence shown here is derived from an EMBL/GenBank/DDBJ whole genome shotgun (WGS) entry which is preliminary data.</text>
</comment>
<evidence type="ECO:0000313" key="7">
    <source>
        <dbReference type="Proteomes" id="UP000642070"/>
    </source>
</evidence>
<dbReference type="SUPFAM" id="SSF49503">
    <property type="entry name" value="Cupredoxins"/>
    <property type="match status" value="3"/>
</dbReference>
<dbReference type="InterPro" id="IPR011707">
    <property type="entry name" value="Cu-oxidase-like_N"/>
</dbReference>
<reference evidence="6" key="1">
    <citation type="journal article" date="2014" name="Int. J. Syst. Evol. Microbiol.">
        <title>Complete genome sequence of Corynebacterium casei LMG S-19264T (=DSM 44701T), isolated from a smear-ripened cheese.</title>
        <authorList>
            <consortium name="US DOE Joint Genome Institute (JGI-PGF)"/>
            <person name="Walter F."/>
            <person name="Albersmeier A."/>
            <person name="Kalinowski J."/>
            <person name="Ruckert C."/>
        </authorList>
    </citation>
    <scope>NUCLEOTIDE SEQUENCE</scope>
    <source>
        <strain evidence="6">JCM 19831</strain>
    </source>
</reference>
<dbReference type="GO" id="GO:0016491">
    <property type="term" value="F:oxidoreductase activity"/>
    <property type="evidence" value="ECO:0007669"/>
    <property type="project" value="UniProtKB-KW"/>
</dbReference>
<evidence type="ECO:0000313" key="6">
    <source>
        <dbReference type="EMBL" id="GGM43058.1"/>
    </source>
</evidence>
<dbReference type="EMBL" id="BMPI01000025">
    <property type="protein sequence ID" value="GGM43058.1"/>
    <property type="molecule type" value="Genomic_DNA"/>
</dbReference>
<reference evidence="6" key="2">
    <citation type="submission" date="2020-09" db="EMBL/GenBank/DDBJ databases">
        <authorList>
            <person name="Sun Q."/>
            <person name="Ohkuma M."/>
        </authorList>
    </citation>
    <scope>NUCLEOTIDE SEQUENCE</scope>
    <source>
        <strain evidence="6">JCM 19831</strain>
    </source>
</reference>